<dbReference type="Proteomes" id="UP000004550">
    <property type="component" value="Chromosome"/>
</dbReference>
<dbReference type="RefSeq" id="WP_007686749.1">
    <property type="nucleotide sequence ID" value="NZ_CP013070.1"/>
</dbReference>
<proteinExistence type="predicted"/>
<dbReference type="EMBL" id="CP013070">
    <property type="protein sequence ID" value="APL95569.1"/>
    <property type="molecule type" value="Genomic_DNA"/>
</dbReference>
<evidence type="ECO:0000313" key="1">
    <source>
        <dbReference type="EMBL" id="APL95569.1"/>
    </source>
</evidence>
<name>A0A1L5BRT6_SPHIB</name>
<evidence type="ECO:0008006" key="3">
    <source>
        <dbReference type="Google" id="ProtNLM"/>
    </source>
</evidence>
<organism evidence="1 2">
    <name type="scientific">Sphingobium indicum (strain DSM 16412 / CCM 7286 / MTCC 6364 / B90A)</name>
    <dbReference type="NCBI Taxonomy" id="861109"/>
    <lineage>
        <taxon>Bacteria</taxon>
        <taxon>Pseudomonadati</taxon>
        <taxon>Pseudomonadota</taxon>
        <taxon>Alphaproteobacteria</taxon>
        <taxon>Sphingomonadales</taxon>
        <taxon>Sphingomonadaceae</taxon>
        <taxon>Sphingobium</taxon>
    </lineage>
</organism>
<sequence length="108" mass="12133">MQPEVAFDRLTRHATQRARQRGVTRAAIDHLWSLSDQEIPVAAELHVCSISRSAIAEAIADGARPADMARLARLALVEATDGAIVTVAIIHGRKGRHYRRRIRRYWRG</sequence>
<protein>
    <recommendedName>
        <fullName evidence="3">DUF4258 domain-containing protein</fullName>
    </recommendedName>
</protein>
<gene>
    <name evidence="1" type="ORF">SIDU_14180</name>
</gene>
<dbReference type="KEGG" id="sinb:SIDU_14180"/>
<dbReference type="AlphaFoldDB" id="A0A1L5BRT6"/>
<evidence type="ECO:0000313" key="2">
    <source>
        <dbReference type="Proteomes" id="UP000004550"/>
    </source>
</evidence>
<accession>A0A1L5BRT6</accession>
<reference evidence="1 2" key="1">
    <citation type="journal article" date="2012" name="J. Bacteriol.">
        <title>Genome sequence of Sphingobium indicum B90A, a hexachlorocyclohexane-degrading bacterium.</title>
        <authorList>
            <person name="Anand S."/>
            <person name="Sangwan N."/>
            <person name="Lata P."/>
            <person name="Kaur J."/>
            <person name="Dua A."/>
            <person name="Singh A.K."/>
            <person name="Verma M."/>
            <person name="Kaur J."/>
            <person name="Khurana J.P."/>
            <person name="Khurana P."/>
            <person name="Mathur S."/>
            <person name="Lal R."/>
        </authorList>
    </citation>
    <scope>NUCLEOTIDE SEQUENCE [LARGE SCALE GENOMIC DNA]</scope>
    <source>
        <strain evidence="2">DSM 16412 / CCM 7286 / MTCC 6364 / B90A</strain>
    </source>
</reference>